<keyword evidence="3" id="KW-1185">Reference proteome</keyword>
<dbReference type="EMBL" id="JANPWB010000009">
    <property type="protein sequence ID" value="KAJ1157926.1"/>
    <property type="molecule type" value="Genomic_DNA"/>
</dbReference>
<organism evidence="2 3">
    <name type="scientific">Pleurodeles waltl</name>
    <name type="common">Iberian ribbed newt</name>
    <dbReference type="NCBI Taxonomy" id="8319"/>
    <lineage>
        <taxon>Eukaryota</taxon>
        <taxon>Metazoa</taxon>
        <taxon>Chordata</taxon>
        <taxon>Craniata</taxon>
        <taxon>Vertebrata</taxon>
        <taxon>Euteleostomi</taxon>
        <taxon>Amphibia</taxon>
        <taxon>Batrachia</taxon>
        <taxon>Caudata</taxon>
        <taxon>Salamandroidea</taxon>
        <taxon>Salamandridae</taxon>
        <taxon>Pleurodelinae</taxon>
        <taxon>Pleurodeles</taxon>
    </lineage>
</organism>
<sequence length="177" mass="20362">MRQALSRCRPGSEDPARARPPDSVTESAGRISSAAMLKSRKRYRAGKPLPRVLVIAVIYTMKPPRPRHEERKKVSHLRDKKEQDEAGGQRVFLFRGGEVYWRCIRPLPVVFGCITLAQPHVIFRSQLDLRFGVFCLTRITSYARIAVIELIRYLSLSLLTGYHSGYAFLDFYFTYLI</sequence>
<accession>A0AAV7RYR1</accession>
<name>A0AAV7RYR1_PLEWA</name>
<feature type="region of interest" description="Disordered" evidence="1">
    <location>
        <begin position="1"/>
        <end position="31"/>
    </location>
</feature>
<protein>
    <submittedName>
        <fullName evidence="2">Uncharacterized protein</fullName>
    </submittedName>
</protein>
<dbReference type="AlphaFoldDB" id="A0AAV7RYR1"/>
<feature type="compositionally biased region" description="Basic and acidic residues" evidence="1">
    <location>
        <begin position="10"/>
        <end position="20"/>
    </location>
</feature>
<evidence type="ECO:0000313" key="3">
    <source>
        <dbReference type="Proteomes" id="UP001066276"/>
    </source>
</evidence>
<dbReference type="Proteomes" id="UP001066276">
    <property type="component" value="Chromosome 5"/>
</dbReference>
<evidence type="ECO:0000313" key="2">
    <source>
        <dbReference type="EMBL" id="KAJ1157926.1"/>
    </source>
</evidence>
<reference evidence="2" key="1">
    <citation type="journal article" date="2022" name="bioRxiv">
        <title>Sequencing and chromosome-scale assembly of the giantPleurodeles waltlgenome.</title>
        <authorList>
            <person name="Brown T."/>
            <person name="Elewa A."/>
            <person name="Iarovenko S."/>
            <person name="Subramanian E."/>
            <person name="Araus A.J."/>
            <person name="Petzold A."/>
            <person name="Susuki M."/>
            <person name="Suzuki K.-i.T."/>
            <person name="Hayashi T."/>
            <person name="Toyoda A."/>
            <person name="Oliveira C."/>
            <person name="Osipova E."/>
            <person name="Leigh N.D."/>
            <person name="Simon A."/>
            <person name="Yun M.H."/>
        </authorList>
    </citation>
    <scope>NUCLEOTIDE SEQUENCE</scope>
    <source>
        <strain evidence="2">20211129_DDA</strain>
        <tissue evidence="2">Liver</tissue>
    </source>
</reference>
<evidence type="ECO:0000256" key="1">
    <source>
        <dbReference type="SAM" id="MobiDB-lite"/>
    </source>
</evidence>
<gene>
    <name evidence="2" type="ORF">NDU88_010623</name>
</gene>
<proteinExistence type="predicted"/>
<comment type="caution">
    <text evidence="2">The sequence shown here is derived from an EMBL/GenBank/DDBJ whole genome shotgun (WGS) entry which is preliminary data.</text>
</comment>